<dbReference type="PANTHER" id="PTHR12714">
    <property type="entry name" value="PROTEIN-S ISOPRENYLCYSTEINE O-METHYLTRANSFERASE"/>
    <property type="match status" value="1"/>
</dbReference>
<reference evidence="6 7" key="1">
    <citation type="submission" date="2018-10" db="EMBL/GenBank/DDBJ databases">
        <title>Transmission dynamics of multidrug resistant bacteria on intensive care unit surfaces.</title>
        <authorList>
            <person name="D'Souza A.W."/>
            <person name="Potter R.F."/>
            <person name="Wallace M."/>
            <person name="Shupe A."/>
            <person name="Patel S."/>
            <person name="Sun S."/>
            <person name="Gul D."/>
            <person name="Kwon J.H."/>
            <person name="Andleeb S."/>
            <person name="Burnham C.-A.D."/>
            <person name="Dantas G."/>
        </authorList>
    </citation>
    <scope>NUCLEOTIDE SEQUENCE [LARGE SCALE GENOMIC DNA]</scope>
    <source>
        <strain evidence="6 7">EC_073</strain>
    </source>
</reference>
<feature type="transmembrane region" description="Helical" evidence="5">
    <location>
        <begin position="16"/>
        <end position="36"/>
    </location>
</feature>
<accession>A0A3R8ZYR3</accession>
<evidence type="ECO:0000256" key="1">
    <source>
        <dbReference type="ARBA" id="ARBA00004127"/>
    </source>
</evidence>
<organism evidence="6 7">
    <name type="scientific">Enterobacter cloacae</name>
    <dbReference type="NCBI Taxonomy" id="550"/>
    <lineage>
        <taxon>Bacteria</taxon>
        <taxon>Pseudomonadati</taxon>
        <taxon>Pseudomonadota</taxon>
        <taxon>Gammaproteobacteria</taxon>
        <taxon>Enterobacterales</taxon>
        <taxon>Enterobacteriaceae</taxon>
        <taxon>Enterobacter</taxon>
        <taxon>Enterobacter cloacae complex</taxon>
    </lineage>
</organism>
<gene>
    <name evidence="6" type="ORF">EGK68_10545</name>
</gene>
<dbReference type="InterPro" id="IPR007318">
    <property type="entry name" value="Phopholipid_MeTrfase"/>
</dbReference>
<feature type="transmembrane region" description="Helical" evidence="5">
    <location>
        <begin position="48"/>
        <end position="67"/>
    </location>
</feature>
<dbReference type="PANTHER" id="PTHR12714:SF24">
    <property type="entry name" value="SLR1182 PROTEIN"/>
    <property type="match status" value="1"/>
</dbReference>
<feature type="transmembrane region" description="Helical" evidence="5">
    <location>
        <begin position="107"/>
        <end position="134"/>
    </location>
</feature>
<comment type="subcellular location">
    <subcellularLocation>
        <location evidence="1">Endomembrane system</location>
        <topology evidence="1">Multi-pass membrane protein</topology>
    </subcellularLocation>
</comment>
<keyword evidence="3 5" id="KW-1133">Transmembrane helix</keyword>
<evidence type="ECO:0000256" key="2">
    <source>
        <dbReference type="ARBA" id="ARBA00022692"/>
    </source>
</evidence>
<proteinExistence type="predicted"/>
<evidence type="ECO:0000313" key="6">
    <source>
        <dbReference type="EMBL" id="RSB31009.1"/>
    </source>
</evidence>
<keyword evidence="6" id="KW-0808">Transferase</keyword>
<keyword evidence="4 5" id="KW-0472">Membrane</keyword>
<comment type="caution">
    <text evidence="6">The sequence shown here is derived from an EMBL/GenBank/DDBJ whole genome shotgun (WGS) entry which is preliminary data.</text>
</comment>
<dbReference type="Gene3D" id="1.20.120.1630">
    <property type="match status" value="1"/>
</dbReference>
<name>A0A3R8ZYR3_ENTCL</name>
<dbReference type="Proteomes" id="UP000275321">
    <property type="component" value="Unassembled WGS sequence"/>
</dbReference>
<keyword evidence="2 5" id="KW-0812">Transmembrane</keyword>
<protein>
    <submittedName>
        <fullName evidence="6">Isoprenylcysteine carboxylmethyltransferase family protein</fullName>
    </submittedName>
</protein>
<dbReference type="GO" id="GO:0032259">
    <property type="term" value="P:methylation"/>
    <property type="evidence" value="ECO:0007669"/>
    <property type="project" value="UniProtKB-KW"/>
</dbReference>
<dbReference type="Pfam" id="PF04191">
    <property type="entry name" value="PEMT"/>
    <property type="match status" value="1"/>
</dbReference>
<keyword evidence="6" id="KW-0489">Methyltransferase</keyword>
<dbReference type="GO" id="GO:0012505">
    <property type="term" value="C:endomembrane system"/>
    <property type="evidence" value="ECO:0007669"/>
    <property type="project" value="UniProtKB-SubCell"/>
</dbReference>
<evidence type="ECO:0000313" key="7">
    <source>
        <dbReference type="Proteomes" id="UP000275321"/>
    </source>
</evidence>
<evidence type="ECO:0000256" key="4">
    <source>
        <dbReference type="ARBA" id="ARBA00023136"/>
    </source>
</evidence>
<dbReference type="GO" id="GO:0008168">
    <property type="term" value="F:methyltransferase activity"/>
    <property type="evidence" value="ECO:0007669"/>
    <property type="project" value="UniProtKB-KW"/>
</dbReference>
<dbReference type="EMBL" id="RHWT01000011">
    <property type="protein sequence ID" value="RSB31009.1"/>
    <property type="molecule type" value="Genomic_DNA"/>
</dbReference>
<evidence type="ECO:0000256" key="5">
    <source>
        <dbReference type="SAM" id="Phobius"/>
    </source>
</evidence>
<dbReference type="AlphaFoldDB" id="A0A3R8ZYR3"/>
<sequence length="170" mass="19106">MNGLRDSVRKGLPPPMLLLLFLLFDVGSSWPTLSYLDEIIRWPWRTCAALLAGGLSLSLAMAGLLTLTGNKTTLNALHPDRTRTLVTQGCYRFSRNPVYSGFVGLHFATALLLGSVVGLLVTPFLILLLTILHIQVEEAGMQRLFGLQWEQYCHKTPRWFCRALFLRSFI</sequence>
<evidence type="ECO:0000256" key="3">
    <source>
        <dbReference type="ARBA" id="ARBA00022989"/>
    </source>
</evidence>